<dbReference type="SUPFAM" id="SSF51735">
    <property type="entry name" value="NAD(P)-binding Rossmann-fold domains"/>
    <property type="match status" value="1"/>
</dbReference>
<dbReference type="RefSeq" id="WP_057836607.1">
    <property type="nucleotide sequence ID" value="NZ_LLXZ01000108.1"/>
</dbReference>
<dbReference type="SUPFAM" id="SSF55347">
    <property type="entry name" value="Glyceraldehyde-3-phosphate dehydrogenase-like, C-terminal domain"/>
    <property type="match status" value="1"/>
</dbReference>
<dbReference type="Proteomes" id="UP000050863">
    <property type="component" value="Unassembled WGS sequence"/>
</dbReference>
<dbReference type="STRING" id="280332.CQ12_32090"/>
<proteinExistence type="predicted"/>
<reference evidence="3 4" key="1">
    <citation type="submission" date="2014-03" db="EMBL/GenBank/DDBJ databases">
        <title>Bradyrhizobium valentinum sp. nov., isolated from effective nodules of Lupinus mariae-josephae, a lupine endemic of basic-lime soils in Eastern Spain.</title>
        <authorList>
            <person name="Duran D."/>
            <person name="Rey L."/>
            <person name="Navarro A."/>
            <person name="Busquets A."/>
            <person name="Imperial J."/>
            <person name="Ruiz-Argueso T."/>
        </authorList>
    </citation>
    <scope>NUCLEOTIDE SEQUENCE [LARGE SCALE GENOMIC DNA]</scope>
    <source>
        <strain evidence="3 4">PAC68</strain>
    </source>
</reference>
<name>A0A0R3LNU9_9BRAD</name>
<dbReference type="Gene3D" id="3.40.50.720">
    <property type="entry name" value="NAD(P)-binding Rossmann-like Domain"/>
    <property type="match status" value="1"/>
</dbReference>
<dbReference type="AlphaFoldDB" id="A0A0R3LNU9"/>
<evidence type="ECO:0000313" key="3">
    <source>
        <dbReference type="EMBL" id="KRR06784.1"/>
    </source>
</evidence>
<sequence length="353" mass="38567">MIRFGLLGCGRIAKRHSELLGGNHIDGARLVAVCDTVRSRADAIASKFGVAAAYDVDDFLARQDIDVVAVLTPSGMHPPHVIACARAGKHVVVEKPMALRLQDADDMVHACDAAGVKLFVVKQNRFNVPVVRAREALEAGRFGRLILGTVRVRWCRDQAYYDQDAWRGTWAYDGGVLSNQASHHVDMLEWFFGDVVSVHARAVTALAKIEAEDTAVATLKFRNGALGIIEATTAVRPTDLEGSLSILGEKGAVEIAGFAVNQIRHWRFVEELATDKDVIEKFSVNPPNVYGFGHQAYYQHVIDCLVNQRSALVDGLEGRKSLELISALYESIETGAEVPLRFAPRLGRLGVVS</sequence>
<dbReference type="Pfam" id="PF01408">
    <property type="entry name" value="GFO_IDH_MocA"/>
    <property type="match status" value="1"/>
</dbReference>
<dbReference type="PANTHER" id="PTHR43249">
    <property type="entry name" value="UDP-N-ACETYL-2-AMINO-2-DEOXY-D-GLUCURONATE OXIDASE"/>
    <property type="match status" value="1"/>
</dbReference>
<dbReference type="EMBL" id="LLXZ01000108">
    <property type="protein sequence ID" value="KRR06784.1"/>
    <property type="molecule type" value="Genomic_DNA"/>
</dbReference>
<evidence type="ECO:0000313" key="4">
    <source>
        <dbReference type="Proteomes" id="UP000050863"/>
    </source>
</evidence>
<protein>
    <submittedName>
        <fullName evidence="3">Oxidoreductase</fullName>
    </submittedName>
</protein>
<dbReference type="Pfam" id="PF02894">
    <property type="entry name" value="GFO_IDH_MocA_C"/>
    <property type="match status" value="1"/>
</dbReference>
<dbReference type="InterPro" id="IPR004104">
    <property type="entry name" value="Gfo/Idh/MocA-like_OxRdtase_C"/>
</dbReference>
<keyword evidence="4" id="KW-1185">Reference proteome</keyword>
<organism evidence="3 4">
    <name type="scientific">Bradyrhizobium jicamae</name>
    <dbReference type="NCBI Taxonomy" id="280332"/>
    <lineage>
        <taxon>Bacteria</taxon>
        <taxon>Pseudomonadati</taxon>
        <taxon>Pseudomonadota</taxon>
        <taxon>Alphaproteobacteria</taxon>
        <taxon>Hyphomicrobiales</taxon>
        <taxon>Nitrobacteraceae</taxon>
        <taxon>Bradyrhizobium</taxon>
    </lineage>
</organism>
<dbReference type="InterPro" id="IPR000683">
    <property type="entry name" value="Gfo/Idh/MocA-like_OxRdtase_N"/>
</dbReference>
<evidence type="ECO:0000259" key="1">
    <source>
        <dbReference type="Pfam" id="PF01408"/>
    </source>
</evidence>
<evidence type="ECO:0000259" key="2">
    <source>
        <dbReference type="Pfam" id="PF02894"/>
    </source>
</evidence>
<feature type="domain" description="Gfo/Idh/MocA-like oxidoreductase N-terminal" evidence="1">
    <location>
        <begin position="2"/>
        <end position="120"/>
    </location>
</feature>
<feature type="domain" description="Gfo/Idh/MocA-like oxidoreductase C-terminal" evidence="2">
    <location>
        <begin position="134"/>
        <end position="340"/>
    </location>
</feature>
<dbReference type="GO" id="GO:0000166">
    <property type="term" value="F:nucleotide binding"/>
    <property type="evidence" value="ECO:0007669"/>
    <property type="project" value="InterPro"/>
</dbReference>
<comment type="caution">
    <text evidence="3">The sequence shown here is derived from an EMBL/GenBank/DDBJ whole genome shotgun (WGS) entry which is preliminary data.</text>
</comment>
<accession>A0A0R3LNU9</accession>
<dbReference type="Gene3D" id="3.30.360.10">
    <property type="entry name" value="Dihydrodipicolinate Reductase, domain 2"/>
    <property type="match status" value="1"/>
</dbReference>
<gene>
    <name evidence="3" type="ORF">CQ12_32090</name>
</gene>
<dbReference type="PANTHER" id="PTHR43249:SF1">
    <property type="entry name" value="D-GLUCOSIDE 3-DEHYDROGENASE"/>
    <property type="match status" value="1"/>
</dbReference>
<dbReference type="InterPro" id="IPR052515">
    <property type="entry name" value="Gfo/Idh/MocA_Oxidoreductase"/>
</dbReference>
<dbReference type="InterPro" id="IPR036291">
    <property type="entry name" value="NAD(P)-bd_dom_sf"/>
</dbReference>
<dbReference type="OrthoDB" id="9781031at2"/>